<keyword evidence="1" id="KW-0472">Membrane</keyword>
<dbReference type="InterPro" id="IPR048136">
    <property type="entry name" value="STM3941-like"/>
</dbReference>
<keyword evidence="3" id="KW-1185">Reference proteome</keyword>
<dbReference type="EMBL" id="QCZG01000017">
    <property type="protein sequence ID" value="PWA11222.1"/>
    <property type="molecule type" value="Genomic_DNA"/>
</dbReference>
<protein>
    <submittedName>
        <fullName evidence="2">Uncharacterized protein</fullName>
    </submittedName>
</protein>
<proteinExistence type="predicted"/>
<evidence type="ECO:0000256" key="1">
    <source>
        <dbReference type="SAM" id="Phobius"/>
    </source>
</evidence>
<dbReference type="RefSeq" id="WP_116554684.1">
    <property type="nucleotide sequence ID" value="NZ_QCZG01000017.1"/>
</dbReference>
<organism evidence="2 3">
    <name type="scientific">Pueribacillus theae</name>
    <dbReference type="NCBI Taxonomy" id="2171751"/>
    <lineage>
        <taxon>Bacteria</taxon>
        <taxon>Bacillati</taxon>
        <taxon>Bacillota</taxon>
        <taxon>Bacilli</taxon>
        <taxon>Bacillales</taxon>
        <taxon>Bacillaceae</taxon>
        <taxon>Pueribacillus</taxon>
    </lineage>
</organism>
<accession>A0A2U1K1C5</accession>
<dbReference type="NCBIfam" id="NF041635">
    <property type="entry name" value="STM3941_fam"/>
    <property type="match status" value="1"/>
</dbReference>
<sequence length="189" mass="21059">MGEANRTQVSKDSMIVYPGKGRMLLLSILSLAFVAASIWAALNRESILEEAQGITSVTAPILPVVVAVSIPFFSLCTVYLLYRFVKPKPSLRIDKDGIDENASFVGVGQIHWDEIERIVMYSMMGQKMIGIIPKDFEPFLERQSGVKRALLSMNKKKEIPISIPQNASDVPLEAVLEFVEQFIDQEKIG</sequence>
<feature type="transmembrane region" description="Helical" evidence="1">
    <location>
        <begin position="21"/>
        <end position="41"/>
    </location>
</feature>
<gene>
    <name evidence="2" type="ORF">DCC39_09635</name>
</gene>
<dbReference type="OrthoDB" id="4764283at2"/>
<evidence type="ECO:0000313" key="3">
    <source>
        <dbReference type="Proteomes" id="UP000245998"/>
    </source>
</evidence>
<name>A0A2U1K1C5_9BACI</name>
<dbReference type="Proteomes" id="UP000245998">
    <property type="component" value="Unassembled WGS sequence"/>
</dbReference>
<comment type="caution">
    <text evidence="2">The sequence shown here is derived from an EMBL/GenBank/DDBJ whole genome shotgun (WGS) entry which is preliminary data.</text>
</comment>
<feature type="transmembrane region" description="Helical" evidence="1">
    <location>
        <begin position="61"/>
        <end position="82"/>
    </location>
</feature>
<evidence type="ECO:0000313" key="2">
    <source>
        <dbReference type="EMBL" id="PWA11222.1"/>
    </source>
</evidence>
<keyword evidence="1" id="KW-1133">Transmembrane helix</keyword>
<dbReference type="AlphaFoldDB" id="A0A2U1K1C5"/>
<keyword evidence="1" id="KW-0812">Transmembrane</keyword>
<reference evidence="2 3" key="1">
    <citation type="submission" date="2018-04" db="EMBL/GenBank/DDBJ databases">
        <title>Camelliibacillus theae gen. nov., sp. nov., isolated from Pu'er tea.</title>
        <authorList>
            <person name="Niu L."/>
        </authorList>
    </citation>
    <scope>NUCLEOTIDE SEQUENCE [LARGE SCALE GENOMIC DNA]</scope>
    <source>
        <strain evidence="2 3">T8</strain>
    </source>
</reference>